<dbReference type="InParanoid" id="A0A7L4YNE1"/>
<dbReference type="PROSITE" id="PS50893">
    <property type="entry name" value="ABC_TRANSPORTER_2"/>
    <property type="match status" value="1"/>
</dbReference>
<evidence type="ECO:0000313" key="11">
    <source>
        <dbReference type="EMBL" id="QHC00598.1"/>
    </source>
</evidence>
<dbReference type="GO" id="GO:0015418">
    <property type="term" value="F:ABC-type quaternary ammonium compound transporting activity"/>
    <property type="evidence" value="ECO:0007669"/>
    <property type="project" value="UniProtKB-EC"/>
</dbReference>
<dbReference type="FunCoup" id="A0A7L4YNE1">
    <property type="interactions" value="81"/>
</dbReference>
<evidence type="ECO:0000259" key="10">
    <source>
        <dbReference type="PROSITE" id="PS50893"/>
    </source>
</evidence>
<dbReference type="PANTHER" id="PTHR42781">
    <property type="entry name" value="SPERMIDINE/PUTRESCINE IMPORT ATP-BINDING PROTEIN POTA"/>
    <property type="match status" value="1"/>
</dbReference>
<dbReference type="CDD" id="cd03259">
    <property type="entry name" value="ABC_Carb_Solutes_like"/>
    <property type="match status" value="1"/>
</dbReference>
<keyword evidence="8" id="KW-0472">Membrane</keyword>
<dbReference type="GO" id="GO:0015408">
    <property type="term" value="F:ABC-type ferric iron transporter activity"/>
    <property type="evidence" value="ECO:0007669"/>
    <property type="project" value="InterPro"/>
</dbReference>
<dbReference type="EC" id="7.6.2.9" evidence="9"/>
<feature type="domain" description="ABC transporter" evidence="10">
    <location>
        <begin position="4"/>
        <end position="233"/>
    </location>
</feature>
<keyword evidence="5 11" id="KW-0067">ATP-binding</keyword>
<evidence type="ECO:0000256" key="5">
    <source>
        <dbReference type="ARBA" id="ARBA00022840"/>
    </source>
</evidence>
<evidence type="ECO:0000256" key="3">
    <source>
        <dbReference type="ARBA" id="ARBA00022496"/>
    </source>
</evidence>
<dbReference type="PROSITE" id="PS00211">
    <property type="entry name" value="ABC_TRANSPORTER_1"/>
    <property type="match status" value="1"/>
</dbReference>
<keyword evidence="12" id="KW-1185">Reference proteome</keyword>
<dbReference type="PANTHER" id="PTHR42781:SF4">
    <property type="entry name" value="SPERMIDINE_PUTRESCINE IMPORT ATP-BINDING PROTEIN POTA"/>
    <property type="match status" value="1"/>
</dbReference>
<name>A0A7L4YNE1_9ACTN</name>
<organism evidence="11 12">
    <name type="scientific">Epidermidibacterium keratini</name>
    <dbReference type="NCBI Taxonomy" id="1891644"/>
    <lineage>
        <taxon>Bacteria</taxon>
        <taxon>Bacillati</taxon>
        <taxon>Actinomycetota</taxon>
        <taxon>Actinomycetes</taxon>
        <taxon>Sporichthyales</taxon>
        <taxon>Sporichthyaceae</taxon>
        <taxon>Epidermidibacterium</taxon>
    </lineage>
</organism>
<dbReference type="GO" id="GO:0016887">
    <property type="term" value="F:ATP hydrolysis activity"/>
    <property type="evidence" value="ECO:0007669"/>
    <property type="project" value="InterPro"/>
</dbReference>
<keyword evidence="6" id="KW-0408">Iron</keyword>
<evidence type="ECO:0000256" key="7">
    <source>
        <dbReference type="ARBA" id="ARBA00023065"/>
    </source>
</evidence>
<dbReference type="InterPro" id="IPR027417">
    <property type="entry name" value="P-loop_NTPase"/>
</dbReference>
<dbReference type="Pfam" id="PF00005">
    <property type="entry name" value="ABC_tran"/>
    <property type="match status" value="1"/>
</dbReference>
<keyword evidence="2" id="KW-1003">Cell membrane</keyword>
<evidence type="ECO:0000256" key="2">
    <source>
        <dbReference type="ARBA" id="ARBA00022475"/>
    </source>
</evidence>
<dbReference type="KEGG" id="eke:EK0264_10060"/>
<evidence type="ECO:0000256" key="6">
    <source>
        <dbReference type="ARBA" id="ARBA00023004"/>
    </source>
</evidence>
<dbReference type="AlphaFoldDB" id="A0A7L4YNE1"/>
<evidence type="ECO:0000256" key="1">
    <source>
        <dbReference type="ARBA" id="ARBA00022448"/>
    </source>
</evidence>
<gene>
    <name evidence="11" type="ORF">EK0264_10060</name>
</gene>
<evidence type="ECO:0000256" key="8">
    <source>
        <dbReference type="ARBA" id="ARBA00023136"/>
    </source>
</evidence>
<dbReference type="GO" id="GO:0005524">
    <property type="term" value="F:ATP binding"/>
    <property type="evidence" value="ECO:0007669"/>
    <property type="project" value="UniProtKB-KW"/>
</dbReference>
<dbReference type="InterPro" id="IPR017871">
    <property type="entry name" value="ABC_transporter-like_CS"/>
</dbReference>
<dbReference type="InterPro" id="IPR015853">
    <property type="entry name" value="ABC_transpr_FbpC"/>
</dbReference>
<evidence type="ECO:0000256" key="9">
    <source>
        <dbReference type="ARBA" id="ARBA00066388"/>
    </source>
</evidence>
<keyword evidence="3" id="KW-0410">Iron transport</keyword>
<dbReference type="Gene3D" id="3.40.50.300">
    <property type="entry name" value="P-loop containing nucleotide triphosphate hydrolases"/>
    <property type="match status" value="1"/>
</dbReference>
<dbReference type="GO" id="GO:0043190">
    <property type="term" value="C:ATP-binding cassette (ABC) transporter complex"/>
    <property type="evidence" value="ECO:0007669"/>
    <property type="project" value="InterPro"/>
</dbReference>
<evidence type="ECO:0000256" key="4">
    <source>
        <dbReference type="ARBA" id="ARBA00022741"/>
    </source>
</evidence>
<sequence>MSGLQLGRVGMRYGDVVALDDVSLRVDGEIVAILGPSGSGKSSLLRAVAGLEPLTSGTVRYDGVDQARVPVHKRGFGLMFQDGQLFEHLSVGRNVAYGLRRAGVGRAESGRQAAELLRSVGLDGYADRSPATLSGGQRQRVALARALAPSPRLLLLDEPLSALDRSLRMRLAADVRRLLTDTNTNALLVTHDHEEAFAIADRVAIMDEGRIVQAGTPREVWSAPVDARTALFLGFETILEPGDGGALRSAYSLDHRQLALRPNALRVSPEGALAGEVVVVAPTIDEQRLVVRLPDGLQLSAVAGALEQLAPGDAVRLSLDPSATATLTSRTSER</sequence>
<dbReference type="InterPro" id="IPR003593">
    <property type="entry name" value="AAA+_ATPase"/>
</dbReference>
<dbReference type="SMART" id="SM00382">
    <property type="entry name" value="AAA"/>
    <property type="match status" value="1"/>
</dbReference>
<dbReference type="SUPFAM" id="SSF50331">
    <property type="entry name" value="MOP-like"/>
    <property type="match status" value="1"/>
</dbReference>
<dbReference type="OrthoDB" id="3180400at2"/>
<dbReference type="SUPFAM" id="SSF52540">
    <property type="entry name" value="P-loop containing nucleoside triphosphate hydrolases"/>
    <property type="match status" value="1"/>
</dbReference>
<reference evidence="11 12" key="1">
    <citation type="journal article" date="2018" name="Int. J. Syst. Evol. Microbiol.">
        <title>Epidermidibacterium keratini gen. nov., sp. nov., a member of the family Sporichthyaceae, isolated from keratin epidermis.</title>
        <authorList>
            <person name="Lee D.G."/>
            <person name="Trujillo M.E."/>
            <person name="Kang S."/>
            <person name="Nam J.J."/>
            <person name="Kim Y.J."/>
        </authorList>
    </citation>
    <scope>NUCLEOTIDE SEQUENCE [LARGE SCALE GENOMIC DNA]</scope>
    <source>
        <strain evidence="11 12">EPI-7</strain>
    </source>
</reference>
<accession>A0A7L4YNE1</accession>
<dbReference type="Pfam" id="PF08402">
    <property type="entry name" value="TOBE_2"/>
    <property type="match status" value="1"/>
</dbReference>
<dbReference type="InterPro" id="IPR003439">
    <property type="entry name" value="ABC_transporter-like_ATP-bd"/>
</dbReference>
<dbReference type="InterPro" id="IPR050093">
    <property type="entry name" value="ABC_SmlMolc_Importer"/>
</dbReference>
<dbReference type="FunFam" id="3.40.50.300:FF:000425">
    <property type="entry name" value="Probable ABC transporter, ATP-binding subunit"/>
    <property type="match status" value="1"/>
</dbReference>
<protein>
    <recommendedName>
        <fullName evidence="9">ABC-type quaternary amine transporter</fullName>
        <ecNumber evidence="9">7.6.2.9</ecNumber>
    </recommendedName>
</protein>
<dbReference type="Proteomes" id="UP000463857">
    <property type="component" value="Chromosome"/>
</dbReference>
<dbReference type="InterPro" id="IPR013611">
    <property type="entry name" value="Transp-assoc_OB_typ2"/>
</dbReference>
<keyword evidence="4" id="KW-0547">Nucleotide-binding</keyword>
<proteinExistence type="predicted"/>
<keyword evidence="1" id="KW-0813">Transport</keyword>
<dbReference type="EMBL" id="CP047156">
    <property type="protein sequence ID" value="QHC00598.1"/>
    <property type="molecule type" value="Genomic_DNA"/>
</dbReference>
<evidence type="ECO:0000313" key="12">
    <source>
        <dbReference type="Proteomes" id="UP000463857"/>
    </source>
</evidence>
<dbReference type="RefSeq" id="WP_159545242.1">
    <property type="nucleotide sequence ID" value="NZ_CP047156.1"/>
</dbReference>
<keyword evidence="7" id="KW-0406">Ion transport</keyword>
<dbReference type="InterPro" id="IPR008995">
    <property type="entry name" value="Mo/tungstate-bd_C_term_dom"/>
</dbReference>